<dbReference type="Gene3D" id="2.30.30.490">
    <property type="match status" value="1"/>
</dbReference>
<dbReference type="SUPFAM" id="SSF47676">
    <property type="entry name" value="Conserved domain common to transcription factors TFIIS, elongin A, CRSP70"/>
    <property type="match status" value="1"/>
</dbReference>
<evidence type="ECO:0000256" key="2">
    <source>
        <dbReference type="ARBA" id="ARBA00023242"/>
    </source>
</evidence>
<feature type="compositionally biased region" description="Low complexity" evidence="4">
    <location>
        <begin position="1142"/>
        <end position="1156"/>
    </location>
</feature>
<evidence type="ECO:0000256" key="3">
    <source>
        <dbReference type="PROSITE-ProRule" id="PRU00649"/>
    </source>
</evidence>
<feature type="region of interest" description="Disordered" evidence="4">
    <location>
        <begin position="784"/>
        <end position="834"/>
    </location>
</feature>
<dbReference type="GO" id="GO:0005634">
    <property type="term" value="C:nucleus"/>
    <property type="evidence" value="ECO:0007669"/>
    <property type="project" value="UniProtKB-SubCell"/>
</dbReference>
<dbReference type="PANTHER" id="PTHR46548:SF1">
    <property type="entry name" value="BAH AND TFIIS DOMAIN-CONTAINING PROTEIN-RELATED"/>
    <property type="match status" value="1"/>
</dbReference>
<dbReference type="OMA" id="RINNTEM"/>
<feature type="domain" description="TFIIS N-terminal" evidence="6">
    <location>
        <begin position="320"/>
        <end position="397"/>
    </location>
</feature>
<feature type="compositionally biased region" description="Basic and acidic residues" evidence="4">
    <location>
        <begin position="822"/>
        <end position="834"/>
    </location>
</feature>
<feature type="compositionally biased region" description="Polar residues" evidence="4">
    <location>
        <begin position="595"/>
        <end position="609"/>
    </location>
</feature>
<keyword evidence="2 3" id="KW-0539">Nucleus</keyword>
<feature type="region of interest" description="Disordered" evidence="4">
    <location>
        <begin position="1142"/>
        <end position="1161"/>
    </location>
</feature>
<dbReference type="OrthoDB" id="1917005at2759"/>
<dbReference type="PROSITE" id="PS51038">
    <property type="entry name" value="BAH"/>
    <property type="match status" value="1"/>
</dbReference>
<feature type="compositionally biased region" description="Polar residues" evidence="4">
    <location>
        <begin position="430"/>
        <end position="445"/>
    </location>
</feature>
<name>A0A8T2RYH6_CERRI</name>
<dbReference type="EMBL" id="CM035429">
    <property type="protein sequence ID" value="KAH7300754.1"/>
    <property type="molecule type" value="Genomic_DNA"/>
</dbReference>
<evidence type="ECO:0000259" key="5">
    <source>
        <dbReference type="PROSITE" id="PS51038"/>
    </source>
</evidence>
<proteinExistence type="predicted"/>
<evidence type="ECO:0000256" key="4">
    <source>
        <dbReference type="SAM" id="MobiDB-lite"/>
    </source>
</evidence>
<dbReference type="PROSITE" id="PS51319">
    <property type="entry name" value="TFIIS_N"/>
    <property type="match status" value="1"/>
</dbReference>
<accession>A0A8T2RYH6</accession>
<feature type="region of interest" description="Disordered" evidence="4">
    <location>
        <begin position="532"/>
        <end position="566"/>
    </location>
</feature>
<evidence type="ECO:0000313" key="8">
    <source>
        <dbReference type="Proteomes" id="UP000825935"/>
    </source>
</evidence>
<dbReference type="Pfam" id="PF08711">
    <property type="entry name" value="Med26"/>
    <property type="match status" value="1"/>
</dbReference>
<dbReference type="Proteomes" id="UP000825935">
    <property type="component" value="Chromosome 24"/>
</dbReference>
<feature type="compositionally biased region" description="Polar residues" evidence="4">
    <location>
        <begin position="543"/>
        <end position="552"/>
    </location>
</feature>
<feature type="region of interest" description="Disordered" evidence="4">
    <location>
        <begin position="426"/>
        <end position="454"/>
    </location>
</feature>
<sequence>MHGKHCEDAQQKWHMLAEPKHAPDTETDPDRLNCFYQQGGRKIAIGDTALFRAGNALPFIGIIKKFTAQKEGAPKLLVNWLYRPADIELAKGALVDSAPNEVFYSFHKDEIPAASLLHPCKVAFLPKGVDLPSGVSALVCRRVYDTSTKCLYWLTDQDYADEHQGEVDRLLNKTKHEMQAAAGQTERPSQRASGEVKPEPLSSFQAKSKKRERMDQSSESVKRERQAKEEDIDPKREPTMKFEDFISIAEKDKGLTSLFVVDHFLQVMALERIDGSKSLADIVSHRIKLVEIIAATEKEDCLNKFVRLGGLPILDDWLQEAQKGKLGNGHHKENDRTGDELLLSLLRALEKLPVDLDALKTCYVGKSVNFLKGHRNPEVQRKARKIVDFWKKRVHAEMNLRDEAKAGLNNTTACSSQANADLLTSKHGSKSNASAQLNRNGSSPNGEEASGSGCKEAVELSSLRNISSKSHVNVASEVVTTLKEEKSCSSSYSQNNSHSWCSASAGKAGGSLKEEGKVPAVLSAGNKSAVTTLRSHSKGHNPIVTSTVSQRDSMGKHKTSGLEKVTSSIISDKKAAEVVNHGNQRLIVRLPNPGRTPTHSTSLVDGGMSNNKGLSVCTTDRQDSLNVNNMLTDAHSPDTSGSAKGGNIGFKGGRNGVDAGEDIKRSAIMSLDDIDHKGSDVKHRFRSFAVNKCSSATHMSTSKRVNHSSAMNITPVSSISNPPAGLTIGTGEDGIELLASIAACEDSVAEKCFSESAEGERLSQIAEVNPNSTSQEQVLDLQGDGNIEASPDGKKSNKEEGLHESELPSTCGRVTETAEGNADDREMCRSPLHAKEDVDVAEAIIESGSKDEKASAVTAEDSPMSPDVNTSARVAANDPGAAQCECDSKMQNSRFHTEECEVSTPSGLDNVAAMQEVSENGSKDLPSPTVFPKVSSVSPNTGDVISEYDVEDALEVARLVAKEVEQEVQMYGQHESQEVCSSSPDKKDVSQDDAHESLSCKNASSFDVQDLCTKDASEGKLISDDALHDKGDVEESRKDVSSDVVLSAKSEILELPSDSVKDEVKAHSHYNDVSNAEVNIHTSLTAAAEIVSHSLPIEVSTSDGEPVLPNDKSRDVVERPIFDLNEGLVTEEGVQEHVTLPVVPTSSPSAPVTDSTGLTGNSSSLPAPIAVVSATKGSFMPPSNALRSNVELGWKGSAATSAFRPAEPRRMLEASQTASDIVLQKGNLAMKDEVERYSHKLDIDLNVADDLMEEANVSSAGDHDISNGPAATRPEFDLNRIDDSDESNMVFESNSRLPSTATRTVLDFDLNDGLGGEETGVEVSSHTKNAEISITSISGGTRPVAEAVNVIPWYNSASSIPAPPVVVPAFPTHRPDLQYSVGAVSGSKPLNSSNQSFGQFGGVSYQGPAAISSANIPYIGTTFPHASYSFGGFPFPATPYSLSSGSNVIMNNTLPFPSVSPSQLVSAGAVIAPFGRPYLGGCFGSIAGSDSTVTWSRPSLDLNADVITDLDSKDEGYATRSNIGQLHHQQTGALSGAMKRKEPESGYDPFISNFKQMAWRE</sequence>
<feature type="domain" description="BAH" evidence="5">
    <location>
        <begin position="41"/>
        <end position="155"/>
    </location>
</feature>
<feature type="region of interest" description="Disordered" evidence="4">
    <location>
        <begin position="176"/>
        <end position="236"/>
    </location>
</feature>
<feature type="region of interest" description="Disordered" evidence="4">
    <location>
        <begin position="590"/>
        <end position="609"/>
    </location>
</feature>
<feature type="compositionally biased region" description="Basic and acidic residues" evidence="4">
    <location>
        <begin position="984"/>
        <end position="994"/>
    </location>
</feature>
<feature type="region of interest" description="Disordered" evidence="4">
    <location>
        <begin position="969"/>
        <end position="994"/>
    </location>
</feature>
<keyword evidence="8" id="KW-1185">Reference proteome</keyword>
<dbReference type="PANTHER" id="PTHR46548">
    <property type="entry name" value="BAH AND TFIIS DOMAIN-CONTAINING PROTEIN-RELATED"/>
    <property type="match status" value="1"/>
</dbReference>
<dbReference type="InterPro" id="IPR043151">
    <property type="entry name" value="BAH_sf"/>
</dbReference>
<gene>
    <name evidence="7" type="ORF">KP509_24G078000</name>
</gene>
<evidence type="ECO:0000313" key="7">
    <source>
        <dbReference type="EMBL" id="KAH7300754.1"/>
    </source>
</evidence>
<organism evidence="7 8">
    <name type="scientific">Ceratopteris richardii</name>
    <name type="common">Triangle waterfern</name>
    <dbReference type="NCBI Taxonomy" id="49495"/>
    <lineage>
        <taxon>Eukaryota</taxon>
        <taxon>Viridiplantae</taxon>
        <taxon>Streptophyta</taxon>
        <taxon>Embryophyta</taxon>
        <taxon>Tracheophyta</taxon>
        <taxon>Polypodiopsida</taxon>
        <taxon>Polypodiidae</taxon>
        <taxon>Polypodiales</taxon>
        <taxon>Pteridineae</taxon>
        <taxon>Pteridaceae</taxon>
        <taxon>Parkerioideae</taxon>
        <taxon>Ceratopteris</taxon>
    </lineage>
</organism>
<comment type="subcellular location">
    <subcellularLocation>
        <location evidence="1 3">Nucleus</location>
    </subcellularLocation>
</comment>
<evidence type="ECO:0000256" key="1">
    <source>
        <dbReference type="ARBA" id="ARBA00004123"/>
    </source>
</evidence>
<dbReference type="InterPro" id="IPR001025">
    <property type="entry name" value="BAH_dom"/>
</dbReference>
<dbReference type="Gene3D" id="1.20.930.10">
    <property type="entry name" value="Conserved domain common to transcription factors TFIIS, elongin A, CRSP70"/>
    <property type="match status" value="1"/>
</dbReference>
<reference evidence="7" key="1">
    <citation type="submission" date="2021-08" db="EMBL/GenBank/DDBJ databases">
        <title>WGS assembly of Ceratopteris richardii.</title>
        <authorList>
            <person name="Marchant D.B."/>
            <person name="Chen G."/>
            <person name="Jenkins J."/>
            <person name="Shu S."/>
            <person name="Leebens-Mack J."/>
            <person name="Grimwood J."/>
            <person name="Schmutz J."/>
            <person name="Soltis P."/>
            <person name="Soltis D."/>
            <person name="Chen Z.-H."/>
        </authorList>
    </citation>
    <scope>NUCLEOTIDE SEQUENCE</scope>
    <source>
        <strain evidence="7">Whitten #5841</strain>
        <tissue evidence="7">Leaf</tissue>
    </source>
</reference>
<dbReference type="Pfam" id="PF01426">
    <property type="entry name" value="BAH"/>
    <property type="match status" value="1"/>
</dbReference>
<dbReference type="SMART" id="SM00439">
    <property type="entry name" value="BAH"/>
    <property type="match status" value="1"/>
</dbReference>
<feature type="compositionally biased region" description="Basic and acidic residues" evidence="4">
    <location>
        <begin position="791"/>
        <end position="806"/>
    </location>
</feature>
<dbReference type="SMART" id="SM00509">
    <property type="entry name" value="TFS2N"/>
    <property type="match status" value="1"/>
</dbReference>
<dbReference type="CDD" id="cd00183">
    <property type="entry name" value="TFIIS_I"/>
    <property type="match status" value="1"/>
</dbReference>
<feature type="compositionally biased region" description="Basic and acidic residues" evidence="4">
    <location>
        <begin position="212"/>
        <end position="236"/>
    </location>
</feature>
<dbReference type="InterPro" id="IPR003617">
    <property type="entry name" value="TFIIS/CRSP70_N_sub"/>
</dbReference>
<dbReference type="InterPro" id="IPR017923">
    <property type="entry name" value="TFIIS_N"/>
</dbReference>
<feature type="region of interest" description="Disordered" evidence="4">
    <location>
        <begin position="918"/>
        <end position="940"/>
    </location>
</feature>
<dbReference type="GO" id="GO:0003682">
    <property type="term" value="F:chromatin binding"/>
    <property type="evidence" value="ECO:0007669"/>
    <property type="project" value="InterPro"/>
</dbReference>
<protein>
    <submittedName>
        <fullName evidence="7">Uncharacterized protein</fullName>
    </submittedName>
</protein>
<evidence type="ECO:0000259" key="6">
    <source>
        <dbReference type="PROSITE" id="PS51319"/>
    </source>
</evidence>
<feature type="region of interest" description="Disordered" evidence="4">
    <location>
        <begin position="846"/>
        <end position="869"/>
    </location>
</feature>
<comment type="caution">
    <text evidence="7">The sequence shown here is derived from an EMBL/GenBank/DDBJ whole genome shotgun (WGS) entry which is preliminary data.</text>
</comment>
<dbReference type="InterPro" id="IPR035441">
    <property type="entry name" value="TFIIS/LEDGF_dom_sf"/>
</dbReference>